<dbReference type="OrthoDB" id="1453820at2"/>
<sequence length="165" mass="19624">MTEQGNIQYNTKGEKPLKGYQIVRVRNIAQSKEVLDNFKNAVLTILKNKTLSDEDPKWEQLLPQGIVNKIKQLDDNDKKYDEFLYSVNSSIDDYQRLRDWEWYSSIEVEKGFDIIVKGKFNSWKFINFIHCQNVPLDNIRIIDADKQEFYELKTIKDYTSYKILN</sequence>
<gene>
    <name evidence="1" type="ORF">DRF67_19305</name>
</gene>
<dbReference type="AlphaFoldDB" id="A0A3D9AQY0"/>
<reference evidence="1 2" key="1">
    <citation type="submission" date="2018-06" db="EMBL/GenBank/DDBJ databases">
        <title>Novel Chryseobacterium species.</title>
        <authorList>
            <person name="Newman J."/>
            <person name="Hugo C."/>
            <person name="Oosthuizen L."/>
            <person name="Charimba G."/>
        </authorList>
    </citation>
    <scope>NUCLEOTIDE SEQUENCE [LARGE SCALE GENOMIC DNA]</scope>
    <source>
        <strain evidence="1 2">7_F195</strain>
    </source>
</reference>
<evidence type="ECO:0000313" key="1">
    <source>
        <dbReference type="EMBL" id="REC43512.1"/>
    </source>
</evidence>
<organism evidence="1 2">
    <name type="scientific">Chryseobacterium pennipullorum</name>
    <dbReference type="NCBI Taxonomy" id="2258963"/>
    <lineage>
        <taxon>Bacteria</taxon>
        <taxon>Pseudomonadati</taxon>
        <taxon>Bacteroidota</taxon>
        <taxon>Flavobacteriia</taxon>
        <taxon>Flavobacteriales</taxon>
        <taxon>Weeksellaceae</taxon>
        <taxon>Chryseobacterium group</taxon>
        <taxon>Chryseobacterium</taxon>
    </lineage>
</organism>
<dbReference type="Proteomes" id="UP000256257">
    <property type="component" value="Unassembled WGS sequence"/>
</dbReference>
<accession>A0A3D9AQY0</accession>
<evidence type="ECO:0000313" key="2">
    <source>
        <dbReference type="Proteomes" id="UP000256257"/>
    </source>
</evidence>
<name>A0A3D9AQY0_9FLAO</name>
<dbReference type="EMBL" id="QNVV01000023">
    <property type="protein sequence ID" value="REC43512.1"/>
    <property type="molecule type" value="Genomic_DNA"/>
</dbReference>
<protein>
    <submittedName>
        <fullName evidence="1">Uncharacterized protein</fullName>
    </submittedName>
</protein>
<comment type="caution">
    <text evidence="1">The sequence shown here is derived from an EMBL/GenBank/DDBJ whole genome shotgun (WGS) entry which is preliminary data.</text>
</comment>
<proteinExistence type="predicted"/>
<dbReference type="RefSeq" id="WP_115929938.1">
    <property type="nucleotide sequence ID" value="NZ_QNVV01000023.1"/>
</dbReference>
<keyword evidence="2" id="KW-1185">Reference proteome</keyword>